<keyword evidence="2" id="KW-1185">Reference proteome</keyword>
<organism evidence="1 2">
    <name type="scientific">Nocardioides antri</name>
    <dbReference type="NCBI Taxonomy" id="2607659"/>
    <lineage>
        <taxon>Bacteria</taxon>
        <taxon>Bacillati</taxon>
        <taxon>Actinomycetota</taxon>
        <taxon>Actinomycetes</taxon>
        <taxon>Propionibacteriales</taxon>
        <taxon>Nocardioidaceae</taxon>
        <taxon>Nocardioides</taxon>
    </lineage>
</organism>
<sequence>MSRRVQVAATDHPASDRWITLTTKRGRDGSRLYVVGLVDGFSKSTQPATTYPTLTRARNAANKLYNAMTEKED</sequence>
<comment type="caution">
    <text evidence="1">The sequence shown here is derived from an EMBL/GenBank/DDBJ whole genome shotgun (WGS) entry which is preliminary data.</text>
</comment>
<gene>
    <name evidence="1" type="ORF">F0U47_20170</name>
</gene>
<evidence type="ECO:0000313" key="1">
    <source>
        <dbReference type="EMBL" id="KAA1423195.1"/>
    </source>
</evidence>
<evidence type="ECO:0000313" key="2">
    <source>
        <dbReference type="Proteomes" id="UP000324351"/>
    </source>
</evidence>
<dbReference type="Proteomes" id="UP000324351">
    <property type="component" value="Unassembled WGS sequence"/>
</dbReference>
<reference evidence="1 2" key="1">
    <citation type="submission" date="2019-09" db="EMBL/GenBank/DDBJ databases">
        <title>Nocardioides panacisoli sp. nov., isolated from the soil of a ginseng field.</title>
        <authorList>
            <person name="Cho C."/>
        </authorList>
    </citation>
    <scope>NUCLEOTIDE SEQUENCE [LARGE SCALE GENOMIC DNA]</scope>
    <source>
        <strain evidence="1 2">BN140041</strain>
    </source>
</reference>
<name>A0A5B1LQU5_9ACTN</name>
<reference evidence="1 2" key="2">
    <citation type="submission" date="2019-09" db="EMBL/GenBank/DDBJ databases">
        <authorList>
            <person name="Jin C."/>
        </authorList>
    </citation>
    <scope>NUCLEOTIDE SEQUENCE [LARGE SCALE GENOMIC DNA]</scope>
    <source>
        <strain evidence="1 2">BN140041</strain>
    </source>
</reference>
<dbReference type="AlphaFoldDB" id="A0A5B1LQU5"/>
<protein>
    <submittedName>
        <fullName evidence="1">Uncharacterized protein</fullName>
    </submittedName>
</protein>
<accession>A0A5B1LQU5</accession>
<dbReference type="RefSeq" id="WP_149752293.1">
    <property type="nucleotide sequence ID" value="NZ_VUJW01000018.1"/>
</dbReference>
<proteinExistence type="predicted"/>
<dbReference type="EMBL" id="VUJW01000018">
    <property type="protein sequence ID" value="KAA1423195.1"/>
    <property type="molecule type" value="Genomic_DNA"/>
</dbReference>